<sequence>MKDQILRKLFLGFVQVHILYHASKGPIYGLFMIEELERHGYKISAGTLYPLLHELESRGLLNKVEEIVEGKIRKNYTITPAGLEVLEEAREKALELVKELTEEE</sequence>
<dbReference type="InterPro" id="IPR036388">
    <property type="entry name" value="WH-like_DNA-bd_sf"/>
</dbReference>
<evidence type="ECO:0000313" key="3">
    <source>
        <dbReference type="Proteomes" id="UP000285138"/>
    </source>
</evidence>
<dbReference type="InterPro" id="IPR005149">
    <property type="entry name" value="Tscrpt_reg_PadR_N"/>
</dbReference>
<dbReference type="SUPFAM" id="SSF46785">
    <property type="entry name" value="Winged helix' DNA-binding domain"/>
    <property type="match status" value="1"/>
</dbReference>
<dbReference type="PANTHER" id="PTHR33169:SF14">
    <property type="entry name" value="TRANSCRIPTIONAL REGULATOR RV3488"/>
    <property type="match status" value="1"/>
</dbReference>
<dbReference type="Proteomes" id="UP000285138">
    <property type="component" value="Unassembled WGS sequence"/>
</dbReference>
<organism evidence="2 3">
    <name type="scientific">Candidatus Syntrophonatronum acetioxidans</name>
    <dbReference type="NCBI Taxonomy" id="1795816"/>
    <lineage>
        <taxon>Bacteria</taxon>
        <taxon>Bacillati</taxon>
        <taxon>Bacillota</taxon>
        <taxon>Clostridia</taxon>
        <taxon>Eubacteriales</taxon>
        <taxon>Syntrophomonadaceae</taxon>
        <taxon>Candidatus Syntrophonatronum</taxon>
    </lineage>
</organism>
<protein>
    <submittedName>
        <fullName evidence="2">PadR family transcriptional regulator</fullName>
    </submittedName>
</protein>
<evidence type="ECO:0000259" key="1">
    <source>
        <dbReference type="Pfam" id="PF03551"/>
    </source>
</evidence>
<dbReference type="Gene3D" id="1.10.10.10">
    <property type="entry name" value="Winged helix-like DNA-binding domain superfamily/Winged helix DNA-binding domain"/>
    <property type="match status" value="1"/>
</dbReference>
<dbReference type="Pfam" id="PF03551">
    <property type="entry name" value="PadR"/>
    <property type="match status" value="1"/>
</dbReference>
<dbReference type="InterPro" id="IPR052509">
    <property type="entry name" value="Metal_resp_DNA-bind_regulator"/>
</dbReference>
<accession>A0A424YGJ3</accession>
<dbReference type="EMBL" id="QZAA01000088">
    <property type="protein sequence ID" value="RQD77055.1"/>
    <property type="molecule type" value="Genomic_DNA"/>
</dbReference>
<reference evidence="2 3" key="1">
    <citation type="submission" date="2018-08" db="EMBL/GenBank/DDBJ databases">
        <title>The metabolism and importance of syntrophic acetate oxidation coupled to methane or sulfide production in haloalkaline environments.</title>
        <authorList>
            <person name="Timmers P.H.A."/>
            <person name="Vavourakis C.D."/>
            <person name="Sorokin D.Y."/>
            <person name="Sinninghe Damste J.S."/>
            <person name="Muyzer G."/>
            <person name="Stams A.J.M."/>
            <person name="Plugge C.M."/>
        </authorList>
    </citation>
    <scope>NUCLEOTIDE SEQUENCE [LARGE SCALE GENOMIC DNA]</scope>
    <source>
        <strain evidence="2">MSAO_Bac1</strain>
    </source>
</reference>
<proteinExistence type="predicted"/>
<dbReference type="InterPro" id="IPR036390">
    <property type="entry name" value="WH_DNA-bd_sf"/>
</dbReference>
<gene>
    <name evidence="2" type="ORF">D5R97_03190</name>
</gene>
<dbReference type="PANTHER" id="PTHR33169">
    <property type="entry name" value="PADR-FAMILY TRANSCRIPTIONAL REGULATOR"/>
    <property type="match status" value="1"/>
</dbReference>
<evidence type="ECO:0000313" key="2">
    <source>
        <dbReference type="EMBL" id="RQD77055.1"/>
    </source>
</evidence>
<name>A0A424YGJ3_9FIRM</name>
<comment type="caution">
    <text evidence="2">The sequence shown here is derived from an EMBL/GenBank/DDBJ whole genome shotgun (WGS) entry which is preliminary data.</text>
</comment>
<dbReference type="AlphaFoldDB" id="A0A424YGJ3"/>
<feature type="domain" description="Transcription regulator PadR N-terminal" evidence="1">
    <location>
        <begin position="18"/>
        <end position="88"/>
    </location>
</feature>